<dbReference type="AlphaFoldDB" id="A0AAE3AEH8"/>
<protein>
    <submittedName>
        <fullName evidence="2">Polymer-forming cytoskeletal protein</fullName>
    </submittedName>
</protein>
<dbReference type="PANTHER" id="PTHR35024:SF4">
    <property type="entry name" value="POLYMER-FORMING CYTOSKELETAL PROTEIN"/>
    <property type="match status" value="1"/>
</dbReference>
<proteinExistence type="inferred from homology"/>
<evidence type="ECO:0000313" key="3">
    <source>
        <dbReference type="Proteomes" id="UP001199319"/>
    </source>
</evidence>
<organism evidence="2 3">
    <name type="scientific">Brotocaccenecus cirricatena</name>
    <dbReference type="NCBI Taxonomy" id="3064195"/>
    <lineage>
        <taxon>Bacteria</taxon>
        <taxon>Bacillati</taxon>
        <taxon>Bacillota</taxon>
        <taxon>Clostridia</taxon>
        <taxon>Eubacteriales</taxon>
        <taxon>Oscillospiraceae</taxon>
        <taxon>Brotocaccenecus</taxon>
    </lineage>
</organism>
<dbReference type="InterPro" id="IPR007607">
    <property type="entry name" value="BacA/B"/>
</dbReference>
<comment type="caution">
    <text evidence="2">The sequence shown here is derived from an EMBL/GenBank/DDBJ whole genome shotgun (WGS) entry which is preliminary data.</text>
</comment>
<reference evidence="2" key="1">
    <citation type="submission" date="2021-10" db="EMBL/GenBank/DDBJ databases">
        <title>Anaerobic single-cell dispensing facilitates the cultivation of human gut bacteria.</title>
        <authorList>
            <person name="Afrizal A."/>
        </authorList>
    </citation>
    <scope>NUCLEOTIDE SEQUENCE</scope>
    <source>
        <strain evidence="2">CLA-AA-H272</strain>
    </source>
</reference>
<evidence type="ECO:0000313" key="2">
    <source>
        <dbReference type="EMBL" id="MCC2128325.1"/>
    </source>
</evidence>
<dbReference type="PANTHER" id="PTHR35024">
    <property type="entry name" value="HYPOTHETICAL CYTOSOLIC PROTEIN"/>
    <property type="match status" value="1"/>
</dbReference>
<accession>A0AAE3AEH8</accession>
<sequence length="259" mass="26492">MNDIMDMKISGSSAMPGGEYRLVSISGSGKVQGSLRCESLRCSGSAKVQGDVDCAGEIRCSGSNRVTGDITCQELGCSGSTRCEGSLRANGRVHSSGALKLDGSLEGGEVDVSGGLEAGEIHCGRLHCSGGARVSGGVEAESVHLTGSAVIQGLLNAETVEISASRGIRIGSIGGSSIRIYKPTQVSLLGLFHGSVSCAQVGDIEGDDVDLEYTQADVVRGRRVRIGEGCSIGRVEYSESLDAWDGTVGESVCTGEGAQ</sequence>
<keyword evidence="3" id="KW-1185">Reference proteome</keyword>
<gene>
    <name evidence="2" type="ORF">LKD37_02120</name>
</gene>
<dbReference type="RefSeq" id="WP_302927730.1">
    <property type="nucleotide sequence ID" value="NZ_JAJEPW010000003.1"/>
</dbReference>
<name>A0AAE3AEH8_9FIRM</name>
<comment type="similarity">
    <text evidence="1">Belongs to the bactofilin family.</text>
</comment>
<dbReference type="EMBL" id="JAJEPW010000003">
    <property type="protein sequence ID" value="MCC2128325.1"/>
    <property type="molecule type" value="Genomic_DNA"/>
</dbReference>
<evidence type="ECO:0000256" key="1">
    <source>
        <dbReference type="ARBA" id="ARBA00044755"/>
    </source>
</evidence>
<dbReference type="Pfam" id="PF04519">
    <property type="entry name" value="Bactofilin"/>
    <property type="match status" value="1"/>
</dbReference>
<dbReference type="Proteomes" id="UP001199319">
    <property type="component" value="Unassembled WGS sequence"/>
</dbReference>